<evidence type="ECO:0000256" key="1">
    <source>
        <dbReference type="ARBA" id="ARBA00006484"/>
    </source>
</evidence>
<dbReference type="Proteomes" id="UP000093343">
    <property type="component" value="Unassembled WGS sequence"/>
</dbReference>
<proteinExistence type="inferred from homology"/>
<evidence type="ECO:0000256" key="3">
    <source>
        <dbReference type="RuleBase" id="RU000363"/>
    </source>
</evidence>
<comment type="similarity">
    <text evidence="1 3">Belongs to the short-chain dehydrogenases/reductases (SDR) family.</text>
</comment>
<dbReference type="RefSeq" id="WP_065447557.1">
    <property type="nucleotide sequence ID" value="NZ_LVEN01000001.1"/>
</dbReference>
<accession>A0ABX2XPQ7</accession>
<dbReference type="PANTHER" id="PTHR44196:SF2">
    <property type="entry name" value="SHORT-CHAIN DEHYDROGENASE-RELATED"/>
    <property type="match status" value="1"/>
</dbReference>
<name>A0ABX2XPQ7_9FLAO</name>
<keyword evidence="5" id="KW-1185">Reference proteome</keyword>
<dbReference type="EMBL" id="LVEN01000001">
    <property type="protein sequence ID" value="OCB78233.1"/>
    <property type="molecule type" value="Genomic_DNA"/>
</dbReference>
<keyword evidence="2" id="KW-0560">Oxidoreductase</keyword>
<comment type="caution">
    <text evidence="4">The sequence shown here is derived from an EMBL/GenBank/DDBJ whole genome shotgun (WGS) entry which is preliminary data.</text>
</comment>
<gene>
    <name evidence="4" type="ORF">FLP_00565</name>
</gene>
<reference evidence="5" key="1">
    <citation type="submission" date="2016-03" db="EMBL/GenBank/DDBJ databases">
        <title>Draft genome sequence of Paenibacillus glacialis DSM 22343.</title>
        <authorList>
            <person name="Shin S.-K."/>
            <person name="Yi H."/>
        </authorList>
    </citation>
    <scope>NUCLEOTIDE SEQUENCE [LARGE SCALE GENOMIC DNA]</scope>
    <source>
        <strain evidence="5">CCUG 60099</strain>
    </source>
</reference>
<evidence type="ECO:0000313" key="5">
    <source>
        <dbReference type="Proteomes" id="UP000093343"/>
    </source>
</evidence>
<evidence type="ECO:0000256" key="2">
    <source>
        <dbReference type="ARBA" id="ARBA00023002"/>
    </source>
</evidence>
<dbReference type="PANTHER" id="PTHR44196">
    <property type="entry name" value="DEHYDROGENASE/REDUCTASE SDR FAMILY MEMBER 7B"/>
    <property type="match status" value="1"/>
</dbReference>
<evidence type="ECO:0000313" key="4">
    <source>
        <dbReference type="EMBL" id="OCB78233.1"/>
    </source>
</evidence>
<protein>
    <submittedName>
        <fullName evidence="4">Oxidoreductase</fullName>
    </submittedName>
</protein>
<dbReference type="InterPro" id="IPR002347">
    <property type="entry name" value="SDR_fam"/>
</dbReference>
<dbReference type="Gene3D" id="3.40.50.720">
    <property type="entry name" value="NAD(P)-binding Rossmann-like Domain"/>
    <property type="match status" value="1"/>
</dbReference>
<dbReference type="CDD" id="cd05233">
    <property type="entry name" value="SDR_c"/>
    <property type="match status" value="1"/>
</dbReference>
<dbReference type="SUPFAM" id="SSF51735">
    <property type="entry name" value="NAD(P)-binding Rossmann-fold domains"/>
    <property type="match status" value="1"/>
</dbReference>
<organism evidence="4 5">
    <name type="scientific">Flavobacterium piscis</name>
    <dbReference type="NCBI Taxonomy" id="1114874"/>
    <lineage>
        <taxon>Bacteria</taxon>
        <taxon>Pseudomonadati</taxon>
        <taxon>Bacteroidota</taxon>
        <taxon>Flavobacteriia</taxon>
        <taxon>Flavobacteriales</taxon>
        <taxon>Flavobacteriaceae</taxon>
        <taxon>Flavobacterium</taxon>
    </lineage>
</organism>
<dbReference type="Pfam" id="PF00106">
    <property type="entry name" value="adh_short"/>
    <property type="match status" value="1"/>
</dbReference>
<dbReference type="PIRSF" id="PIRSF000126">
    <property type="entry name" value="11-beta-HSD1"/>
    <property type="match status" value="1"/>
</dbReference>
<dbReference type="InterPro" id="IPR036291">
    <property type="entry name" value="NAD(P)-bd_dom_sf"/>
</dbReference>
<dbReference type="PRINTS" id="PR00081">
    <property type="entry name" value="GDHRDH"/>
</dbReference>
<sequence>MENNKNYALITGATEGIGYELAKLFASDGYNLVIVARHIDELKNRAAEFSKQGVEVIAIAKDLFKREDAFALCAEVQSRNIQVDVLVNNAGQGVYGLFKDTELQRELEIIDLNIASTVILTKHFATQMIARDYGKILNLASIASKTPGPWQSVYHATKAFVYSFSEAIRHEFKENNITVTALLPGATDTDFFNKADMQQSAMVQDKSSLSDPADVAKDGYEALMTGKDKIISGFKNKAMIGMSNILPDTAVAAMMDKQQKPADQSDSTK</sequence>
<dbReference type="PRINTS" id="PR00080">
    <property type="entry name" value="SDRFAMILY"/>
</dbReference>